<evidence type="ECO:0000259" key="1">
    <source>
        <dbReference type="PROSITE" id="PS50887"/>
    </source>
</evidence>
<dbReference type="EMBL" id="BARW01013434">
    <property type="protein sequence ID" value="GAI79882.1"/>
    <property type="molecule type" value="Genomic_DNA"/>
</dbReference>
<dbReference type="InterPro" id="IPR000160">
    <property type="entry name" value="GGDEF_dom"/>
</dbReference>
<dbReference type="InterPro" id="IPR029787">
    <property type="entry name" value="Nucleotide_cyclase"/>
</dbReference>
<reference evidence="2" key="1">
    <citation type="journal article" date="2014" name="Front. Microbiol.">
        <title>High frequency of phylogenetically diverse reductive dehalogenase-homologous genes in deep subseafloor sedimentary metagenomes.</title>
        <authorList>
            <person name="Kawai M."/>
            <person name="Futagami T."/>
            <person name="Toyoda A."/>
            <person name="Takaki Y."/>
            <person name="Nishi S."/>
            <person name="Hori S."/>
            <person name="Arai W."/>
            <person name="Tsubouchi T."/>
            <person name="Morono Y."/>
            <person name="Uchiyama I."/>
            <person name="Ito T."/>
            <person name="Fujiyama A."/>
            <person name="Inagaki F."/>
            <person name="Takami H."/>
        </authorList>
    </citation>
    <scope>NUCLEOTIDE SEQUENCE</scope>
    <source>
        <strain evidence="2">Expedition CK06-06</strain>
    </source>
</reference>
<gene>
    <name evidence="2" type="ORF">S12H4_24631</name>
</gene>
<feature type="non-terminal residue" evidence="2">
    <location>
        <position position="118"/>
    </location>
</feature>
<proteinExistence type="predicted"/>
<feature type="domain" description="GGDEF" evidence="1">
    <location>
        <begin position="1"/>
        <end position="118"/>
    </location>
</feature>
<evidence type="ECO:0000313" key="2">
    <source>
        <dbReference type="EMBL" id="GAI79882.1"/>
    </source>
</evidence>
<comment type="caution">
    <text evidence="2">The sequence shown here is derived from an EMBL/GenBank/DDBJ whole genome shotgun (WGS) entry which is preliminary data.</text>
</comment>
<protein>
    <recommendedName>
        <fullName evidence="1">GGDEF domain-containing protein</fullName>
    </recommendedName>
</protein>
<dbReference type="SUPFAM" id="SSF55073">
    <property type="entry name" value="Nucleotide cyclase"/>
    <property type="match status" value="1"/>
</dbReference>
<sequence length="118" mass="13439">MSVACLKIKNLKEVQSKKSKAEETLQKIVNIAEENKAVTYENQDNLFFILAPIKTRTFKNEKTAVEIAQKIKEILTEHNNLFKQKIEFGISLNYGTIIAKQEKNSLKFMSMGTLITTA</sequence>
<dbReference type="AlphaFoldDB" id="X1RGN8"/>
<accession>X1RGN8</accession>
<dbReference type="PROSITE" id="PS50887">
    <property type="entry name" value="GGDEF"/>
    <property type="match status" value="1"/>
</dbReference>
<name>X1RGN8_9ZZZZ</name>
<organism evidence="2">
    <name type="scientific">marine sediment metagenome</name>
    <dbReference type="NCBI Taxonomy" id="412755"/>
    <lineage>
        <taxon>unclassified sequences</taxon>
        <taxon>metagenomes</taxon>
        <taxon>ecological metagenomes</taxon>
    </lineage>
</organism>